<name>A0A0L0NWP2_CANAR</name>
<organism evidence="1 2">
    <name type="scientific">Candidozyma auris</name>
    <name type="common">Yeast</name>
    <name type="synonym">Candida auris</name>
    <dbReference type="NCBI Taxonomy" id="498019"/>
    <lineage>
        <taxon>Eukaryota</taxon>
        <taxon>Fungi</taxon>
        <taxon>Dikarya</taxon>
        <taxon>Ascomycota</taxon>
        <taxon>Saccharomycotina</taxon>
        <taxon>Pichiomycetes</taxon>
        <taxon>Metschnikowiaceae</taxon>
        <taxon>Candidozyma</taxon>
    </lineage>
</organism>
<dbReference type="EMBL" id="LGST01000031">
    <property type="protein sequence ID" value="KND98591.1"/>
    <property type="molecule type" value="Genomic_DNA"/>
</dbReference>
<protein>
    <submittedName>
        <fullName evidence="1">Uncharacterized protein</fullName>
    </submittedName>
</protein>
<dbReference type="AlphaFoldDB" id="A0A0L0NWP2"/>
<evidence type="ECO:0000313" key="2">
    <source>
        <dbReference type="Proteomes" id="UP000037122"/>
    </source>
</evidence>
<reference evidence="2" key="1">
    <citation type="journal article" date="2015" name="BMC Genomics">
        <title>Draft genome of a commonly misdiagnosed multidrug resistant pathogen Candida auris.</title>
        <authorList>
            <person name="Chatterjee S."/>
            <person name="Alampalli S.V."/>
            <person name="Nageshan R.K."/>
            <person name="Chettiar S.T."/>
            <person name="Joshi S."/>
            <person name="Tatu U.S."/>
        </authorList>
    </citation>
    <scope>NUCLEOTIDE SEQUENCE [LARGE SCALE GENOMIC DNA]</scope>
    <source>
        <strain evidence="2">6684</strain>
    </source>
</reference>
<comment type="caution">
    <text evidence="1">The sequence shown here is derived from an EMBL/GenBank/DDBJ whole genome shotgun (WGS) entry which is preliminary data.</text>
</comment>
<accession>A0A0L0NWP2</accession>
<proteinExistence type="predicted"/>
<gene>
    <name evidence="1" type="ORF">QG37_04488</name>
</gene>
<dbReference type="Proteomes" id="UP000037122">
    <property type="component" value="Unassembled WGS sequence"/>
</dbReference>
<dbReference type="VEuPathDB" id="FungiDB:QG37_04488"/>
<evidence type="ECO:0000313" key="1">
    <source>
        <dbReference type="EMBL" id="KND98591.1"/>
    </source>
</evidence>
<sequence length="51" mass="5914">MKPVEVQDYRNLFIRRVREMQSRVKSGTDEALRLDSGHGEIGAKEELLELI</sequence>